<keyword evidence="2" id="KW-1185">Reference proteome</keyword>
<comment type="caution">
    <text evidence="1">The sequence shown here is derived from an EMBL/GenBank/DDBJ whole genome shotgun (WGS) entry which is preliminary data.</text>
</comment>
<gene>
    <name evidence="1" type="ORF">Q5H93_09780</name>
</gene>
<dbReference type="RefSeq" id="WP_305006331.1">
    <property type="nucleotide sequence ID" value="NZ_JAUQSY010000005.1"/>
</dbReference>
<evidence type="ECO:0000313" key="1">
    <source>
        <dbReference type="EMBL" id="MDO7875018.1"/>
    </source>
</evidence>
<dbReference type="NCBIfam" id="TIGR04183">
    <property type="entry name" value="Por_Secre_tail"/>
    <property type="match status" value="1"/>
</dbReference>
<reference evidence="1" key="1">
    <citation type="submission" date="2023-07" db="EMBL/GenBank/DDBJ databases">
        <authorList>
            <person name="Kim M.K."/>
        </authorList>
    </citation>
    <scope>NUCLEOTIDE SEQUENCE</scope>
    <source>
        <strain evidence="1">ASUV-10-1</strain>
    </source>
</reference>
<dbReference type="InterPro" id="IPR026444">
    <property type="entry name" value="Secre_tail"/>
</dbReference>
<dbReference type="EMBL" id="JAUQSY010000005">
    <property type="protein sequence ID" value="MDO7875018.1"/>
    <property type="molecule type" value="Genomic_DNA"/>
</dbReference>
<sequence>MGKLNFVAWLYAGGGQVEWTATHETSSATFEVQRSTNRQNWKAIGTMDAHPGYPDSYKYVFTDLNLRQYGVPVLYYRLRQLAQDGSFTYSPVRPVWLDKGVVQPSTALALRIWPNPGMTTQLQVESPEKREVSVIVQSAAGHRVYQQTTMPATPVLLPSASWPSGTYLIRAQQGSNIVTRTLVRN</sequence>
<protein>
    <submittedName>
        <fullName evidence="1">T9SS type A sorting domain-containing protein</fullName>
    </submittedName>
</protein>
<dbReference type="Proteomes" id="UP001176429">
    <property type="component" value="Unassembled WGS sequence"/>
</dbReference>
<proteinExistence type="predicted"/>
<accession>A0ABT9BBK5</accession>
<organism evidence="1 2">
    <name type="scientific">Hymenobacter aranciens</name>
    <dbReference type="NCBI Taxonomy" id="3063996"/>
    <lineage>
        <taxon>Bacteria</taxon>
        <taxon>Pseudomonadati</taxon>
        <taxon>Bacteroidota</taxon>
        <taxon>Cytophagia</taxon>
        <taxon>Cytophagales</taxon>
        <taxon>Hymenobacteraceae</taxon>
        <taxon>Hymenobacter</taxon>
    </lineage>
</organism>
<name>A0ABT9BBK5_9BACT</name>
<evidence type="ECO:0000313" key="2">
    <source>
        <dbReference type="Proteomes" id="UP001176429"/>
    </source>
</evidence>